<evidence type="ECO:0000313" key="1">
    <source>
        <dbReference type="EMBL" id="MDD1781087.1"/>
    </source>
</evidence>
<sequence>MTMTVSKTLGMTVLSLGIVGCVSQPNESEWVSVQGMPVPQNVVNTLFERCQNKSGEYSIEPNAMDQCLLQSGILRASSFYDITPFLVEATAKRLNADTPVMVDDATRLDSVEHQGRTLRLNHTIIDDVVADINVDQFQKVVPELVMQNTCFAPPMAALMENDVVFQYTYNDAEGQPITAFSIRHADCK</sequence>
<organism evidence="1 2">
    <name type="scientific">Enterovibrio qingdaonensis</name>
    <dbReference type="NCBI Taxonomy" id="2899818"/>
    <lineage>
        <taxon>Bacteria</taxon>
        <taxon>Pseudomonadati</taxon>
        <taxon>Pseudomonadota</taxon>
        <taxon>Gammaproteobacteria</taxon>
        <taxon>Vibrionales</taxon>
        <taxon>Vibrionaceae</taxon>
        <taxon>Enterovibrio</taxon>
    </lineage>
</organism>
<name>A0ABT5QJC2_9GAMM</name>
<dbReference type="PROSITE" id="PS51257">
    <property type="entry name" value="PROKAR_LIPOPROTEIN"/>
    <property type="match status" value="1"/>
</dbReference>
<evidence type="ECO:0008006" key="3">
    <source>
        <dbReference type="Google" id="ProtNLM"/>
    </source>
</evidence>
<dbReference type="Proteomes" id="UP001149821">
    <property type="component" value="Unassembled WGS sequence"/>
</dbReference>
<dbReference type="RefSeq" id="WP_274141382.1">
    <property type="nucleotide sequence ID" value="NZ_JAJUBB010000004.1"/>
</dbReference>
<dbReference type="EMBL" id="JAJUBB010000004">
    <property type="protein sequence ID" value="MDD1781087.1"/>
    <property type="molecule type" value="Genomic_DNA"/>
</dbReference>
<protein>
    <recommendedName>
        <fullName evidence="3">Lipoprotein</fullName>
    </recommendedName>
</protein>
<gene>
    <name evidence="1" type="ORF">LRP49_07705</name>
</gene>
<evidence type="ECO:0000313" key="2">
    <source>
        <dbReference type="Proteomes" id="UP001149821"/>
    </source>
</evidence>
<reference evidence="1" key="1">
    <citation type="submission" date="2021-12" db="EMBL/GenBank/DDBJ databases">
        <title>Enterovibrio ZSDZ35 sp. nov. and Enterovibrio ZSDZ42 sp. nov., isolated from coastal seawater in Qingdao.</title>
        <authorList>
            <person name="Zhang P."/>
        </authorList>
    </citation>
    <scope>NUCLEOTIDE SEQUENCE</scope>
    <source>
        <strain evidence="1">ZSDZ35</strain>
    </source>
</reference>
<keyword evidence="2" id="KW-1185">Reference proteome</keyword>
<accession>A0ABT5QJC2</accession>
<dbReference type="Gene3D" id="3.30.300.250">
    <property type="match status" value="1"/>
</dbReference>
<comment type="caution">
    <text evidence="1">The sequence shown here is derived from an EMBL/GenBank/DDBJ whole genome shotgun (WGS) entry which is preliminary data.</text>
</comment>
<proteinExistence type="predicted"/>